<dbReference type="CDD" id="cd00090">
    <property type="entry name" value="HTH_ARSR"/>
    <property type="match status" value="1"/>
</dbReference>
<dbReference type="InterPro" id="IPR036388">
    <property type="entry name" value="WH-like_DNA-bd_sf"/>
</dbReference>
<dbReference type="Gene3D" id="1.10.10.10">
    <property type="entry name" value="Winged helix-like DNA-binding domain superfamily/Winged helix DNA-binding domain"/>
    <property type="match status" value="1"/>
</dbReference>
<protein>
    <submittedName>
        <fullName evidence="2">DNA-binding transcriptional ArsR family regulator</fullName>
    </submittedName>
</protein>
<reference evidence="2 3" key="1">
    <citation type="submission" date="2020-08" db="EMBL/GenBank/DDBJ databases">
        <title>Genomic Encyclopedia of Type Strains, Phase IV (KMG-IV): sequencing the most valuable type-strain genomes for metagenomic binning, comparative biology and taxonomic classification.</title>
        <authorList>
            <person name="Goeker M."/>
        </authorList>
    </citation>
    <scope>NUCLEOTIDE SEQUENCE [LARGE SCALE GENOMIC DNA]</scope>
    <source>
        <strain evidence="2 3">DSM 25966</strain>
    </source>
</reference>
<feature type="domain" description="HTH arsR-type" evidence="1">
    <location>
        <begin position="1"/>
        <end position="99"/>
    </location>
</feature>
<dbReference type="PANTHER" id="PTHR38600">
    <property type="entry name" value="TRANSCRIPTIONAL REGULATORY PROTEIN"/>
    <property type="match status" value="1"/>
</dbReference>
<dbReference type="Pfam" id="PF12840">
    <property type="entry name" value="HTH_20"/>
    <property type="match status" value="1"/>
</dbReference>
<dbReference type="PANTHER" id="PTHR38600:SF2">
    <property type="entry name" value="SLL0088 PROTEIN"/>
    <property type="match status" value="1"/>
</dbReference>
<keyword evidence="3" id="KW-1185">Reference proteome</keyword>
<dbReference type="SUPFAM" id="SSF46785">
    <property type="entry name" value="Winged helix' DNA-binding domain"/>
    <property type="match status" value="1"/>
</dbReference>
<dbReference type="PRINTS" id="PR00778">
    <property type="entry name" value="HTHARSR"/>
</dbReference>
<keyword evidence="2" id="KW-0238">DNA-binding</keyword>
<name>A0A840AGC1_9HYPH</name>
<gene>
    <name evidence="2" type="ORF">GGR25_000199</name>
</gene>
<dbReference type="InterPro" id="IPR036390">
    <property type="entry name" value="WH_DNA-bd_sf"/>
</dbReference>
<dbReference type="PROSITE" id="PS50987">
    <property type="entry name" value="HTH_ARSR_2"/>
    <property type="match status" value="1"/>
</dbReference>
<evidence type="ECO:0000313" key="3">
    <source>
        <dbReference type="Proteomes" id="UP000553963"/>
    </source>
</evidence>
<dbReference type="GO" id="GO:0003677">
    <property type="term" value="F:DNA binding"/>
    <property type="evidence" value="ECO:0007669"/>
    <property type="project" value="UniProtKB-KW"/>
</dbReference>
<dbReference type="AlphaFoldDB" id="A0A840AGC1"/>
<dbReference type="NCBIfam" id="NF033788">
    <property type="entry name" value="HTH_metalloreg"/>
    <property type="match status" value="1"/>
</dbReference>
<evidence type="ECO:0000313" key="2">
    <source>
        <dbReference type="EMBL" id="MBB3929180.1"/>
    </source>
</evidence>
<dbReference type="EMBL" id="JACIDS010000001">
    <property type="protein sequence ID" value="MBB3929180.1"/>
    <property type="molecule type" value="Genomic_DNA"/>
</dbReference>
<comment type="caution">
    <text evidence="2">The sequence shown here is derived from an EMBL/GenBank/DDBJ whole genome shotgun (WGS) entry which is preliminary data.</text>
</comment>
<dbReference type="InterPro" id="IPR001845">
    <property type="entry name" value="HTH_ArsR_DNA-bd_dom"/>
</dbReference>
<organism evidence="2 3">
    <name type="scientific">Kaistia hirudinis</name>
    <dbReference type="NCBI Taxonomy" id="1293440"/>
    <lineage>
        <taxon>Bacteria</taxon>
        <taxon>Pseudomonadati</taxon>
        <taxon>Pseudomonadota</taxon>
        <taxon>Alphaproteobacteria</taxon>
        <taxon>Hyphomicrobiales</taxon>
        <taxon>Kaistiaceae</taxon>
        <taxon>Kaistia</taxon>
    </lineage>
</organism>
<evidence type="ECO:0000259" key="1">
    <source>
        <dbReference type="PROSITE" id="PS50987"/>
    </source>
</evidence>
<dbReference type="RefSeq" id="WP_246409131.1">
    <property type="nucleotide sequence ID" value="NZ_JACIDS010000001.1"/>
</dbReference>
<proteinExistence type="predicted"/>
<dbReference type="SMART" id="SM00418">
    <property type="entry name" value="HTH_ARSR"/>
    <property type="match status" value="1"/>
</dbReference>
<dbReference type="Proteomes" id="UP000553963">
    <property type="component" value="Unassembled WGS sequence"/>
</dbReference>
<dbReference type="InterPro" id="IPR011991">
    <property type="entry name" value="ArsR-like_HTH"/>
</dbReference>
<dbReference type="GO" id="GO:0003700">
    <property type="term" value="F:DNA-binding transcription factor activity"/>
    <property type="evidence" value="ECO:0007669"/>
    <property type="project" value="InterPro"/>
</dbReference>
<sequence length="111" mass="12207">MALDATFHALSDRTRRAMLRGLAEGPRTVGELAAPFAMSLAAASKHIKVLEGAGLIERAVKGRVHLCRLSAEPMHAGAEWLRHYEKFWNARLDALEAALAEEDETKGSRRT</sequence>
<accession>A0A840AGC1</accession>